<dbReference type="GO" id="GO:0035435">
    <property type="term" value="P:phosphate ion transmembrane transport"/>
    <property type="evidence" value="ECO:0007669"/>
    <property type="project" value="InterPro"/>
</dbReference>
<dbReference type="SUPFAM" id="SSF52540">
    <property type="entry name" value="P-loop containing nucleoside triphosphate hydrolases"/>
    <property type="match status" value="1"/>
</dbReference>
<dbReference type="InterPro" id="IPR027417">
    <property type="entry name" value="P-loop_NTPase"/>
</dbReference>
<evidence type="ECO:0000313" key="6">
    <source>
        <dbReference type="EMBL" id="MCJ8499253.1"/>
    </source>
</evidence>
<evidence type="ECO:0000256" key="4">
    <source>
        <dbReference type="ARBA" id="ARBA00022840"/>
    </source>
</evidence>
<organism evidence="6 7">
    <name type="scientific">Desulfatitalea alkaliphila</name>
    <dbReference type="NCBI Taxonomy" id="2929485"/>
    <lineage>
        <taxon>Bacteria</taxon>
        <taxon>Pseudomonadati</taxon>
        <taxon>Thermodesulfobacteriota</taxon>
        <taxon>Desulfobacteria</taxon>
        <taxon>Desulfobacterales</taxon>
        <taxon>Desulfosarcinaceae</taxon>
        <taxon>Desulfatitalea</taxon>
    </lineage>
</organism>
<name>A0AA41R4R0_9BACT</name>
<keyword evidence="1" id="KW-0813">Transport</keyword>
<dbReference type="InterPro" id="IPR017871">
    <property type="entry name" value="ABC_transporter-like_CS"/>
</dbReference>
<dbReference type="InterPro" id="IPR003439">
    <property type="entry name" value="ABC_transporter-like_ATP-bd"/>
</dbReference>
<dbReference type="Gene3D" id="3.40.50.300">
    <property type="entry name" value="P-loop containing nucleotide triphosphate hydrolases"/>
    <property type="match status" value="1"/>
</dbReference>
<evidence type="ECO:0000313" key="7">
    <source>
        <dbReference type="Proteomes" id="UP001165427"/>
    </source>
</evidence>
<gene>
    <name evidence="6" type="ORF">MRX98_01590</name>
</gene>
<dbReference type="RefSeq" id="WP_246902427.1">
    <property type="nucleotide sequence ID" value="NZ_JALJRB010000001.1"/>
</dbReference>
<keyword evidence="7" id="KW-1185">Reference proteome</keyword>
<dbReference type="SMART" id="SM00382">
    <property type="entry name" value="AAA"/>
    <property type="match status" value="1"/>
</dbReference>
<dbReference type="PROSITE" id="PS00211">
    <property type="entry name" value="ABC_TRANSPORTER_1"/>
    <property type="match status" value="1"/>
</dbReference>
<sequence>MERMKRIPEPMLEIADLSVRFAGKQVLESVNLDLYPGELVMAIGPSGSGKTTLLRAVNRLNEAYPHCNTRGQVRIRLADRWWDIYAPSTPLAELRLRVGMVFQHPNPLPFSIYKNVALPLRISLGMNPKETLLRVQRALEAVQLWSEVKDRLHDSALTLSGGQQQRLCLARVLALEPALLLLDEPTASLDFKATRHIEALFQTLKQRYPILAVTHNPGQMRRLADRVMVLQDGRCVAAMSRPEIEDPEHSRRVMEAFF</sequence>
<protein>
    <submittedName>
        <fullName evidence="6">ATP-binding cassette domain-containing protein</fullName>
    </submittedName>
</protein>
<dbReference type="GO" id="GO:0005524">
    <property type="term" value="F:ATP binding"/>
    <property type="evidence" value="ECO:0007669"/>
    <property type="project" value="UniProtKB-KW"/>
</dbReference>
<dbReference type="CDD" id="cd03260">
    <property type="entry name" value="ABC_PstB_phosphate_transporter"/>
    <property type="match status" value="1"/>
</dbReference>
<keyword evidence="4 6" id="KW-0067">ATP-binding</keyword>
<dbReference type="EMBL" id="JALJRB010000001">
    <property type="protein sequence ID" value="MCJ8499253.1"/>
    <property type="molecule type" value="Genomic_DNA"/>
</dbReference>
<keyword evidence="3" id="KW-0547">Nucleotide-binding</keyword>
<reference evidence="6" key="1">
    <citation type="submission" date="2022-04" db="EMBL/GenBank/DDBJ databases">
        <title>Desulfatitalea alkaliphila sp. nov., a novel anaerobic sulfate-reducing bacterium isolated from terrestrial mud volcano, Taman Peninsula, Russia.</title>
        <authorList>
            <person name="Khomyakova M.A."/>
            <person name="Merkel A.Y."/>
            <person name="Slobodkin A.I."/>
        </authorList>
    </citation>
    <scope>NUCLEOTIDE SEQUENCE</scope>
    <source>
        <strain evidence="6">M08but</strain>
    </source>
</reference>
<dbReference type="PANTHER" id="PTHR43423">
    <property type="entry name" value="ABC TRANSPORTER I FAMILY MEMBER 17"/>
    <property type="match status" value="1"/>
</dbReference>
<dbReference type="PANTHER" id="PTHR43423:SF1">
    <property type="entry name" value="ABC TRANSPORTER I FAMILY MEMBER 17"/>
    <property type="match status" value="1"/>
</dbReference>
<proteinExistence type="predicted"/>
<dbReference type="AlphaFoldDB" id="A0AA41R4R0"/>
<accession>A0AA41R4R0</accession>
<dbReference type="Pfam" id="PF00005">
    <property type="entry name" value="ABC_tran"/>
    <property type="match status" value="1"/>
</dbReference>
<dbReference type="Proteomes" id="UP001165427">
    <property type="component" value="Unassembled WGS sequence"/>
</dbReference>
<evidence type="ECO:0000256" key="2">
    <source>
        <dbReference type="ARBA" id="ARBA00022592"/>
    </source>
</evidence>
<dbReference type="InterPro" id="IPR005670">
    <property type="entry name" value="PstB-like"/>
</dbReference>
<dbReference type="InterPro" id="IPR003593">
    <property type="entry name" value="AAA+_ATPase"/>
</dbReference>
<evidence type="ECO:0000256" key="3">
    <source>
        <dbReference type="ARBA" id="ARBA00022741"/>
    </source>
</evidence>
<evidence type="ECO:0000256" key="1">
    <source>
        <dbReference type="ARBA" id="ARBA00022448"/>
    </source>
</evidence>
<feature type="domain" description="ABC transporter" evidence="5">
    <location>
        <begin position="12"/>
        <end position="257"/>
    </location>
</feature>
<dbReference type="GO" id="GO:0016887">
    <property type="term" value="F:ATP hydrolysis activity"/>
    <property type="evidence" value="ECO:0007669"/>
    <property type="project" value="InterPro"/>
</dbReference>
<dbReference type="GO" id="GO:0016020">
    <property type="term" value="C:membrane"/>
    <property type="evidence" value="ECO:0007669"/>
    <property type="project" value="InterPro"/>
</dbReference>
<evidence type="ECO:0000259" key="5">
    <source>
        <dbReference type="PROSITE" id="PS50893"/>
    </source>
</evidence>
<keyword evidence="2" id="KW-0592">Phosphate transport</keyword>
<dbReference type="GO" id="GO:0005315">
    <property type="term" value="F:phosphate transmembrane transporter activity"/>
    <property type="evidence" value="ECO:0007669"/>
    <property type="project" value="InterPro"/>
</dbReference>
<comment type="caution">
    <text evidence="6">The sequence shown here is derived from an EMBL/GenBank/DDBJ whole genome shotgun (WGS) entry which is preliminary data.</text>
</comment>
<dbReference type="PROSITE" id="PS50893">
    <property type="entry name" value="ABC_TRANSPORTER_2"/>
    <property type="match status" value="1"/>
</dbReference>